<protein>
    <submittedName>
        <fullName evidence="3">Reverse transcriptase domain-containing protein</fullName>
    </submittedName>
</protein>
<accession>A0A7I4Y3A3</accession>
<dbReference type="Pfam" id="PF00078">
    <property type="entry name" value="RVT_1"/>
    <property type="match status" value="1"/>
</dbReference>
<proteinExistence type="predicted"/>
<dbReference type="Proteomes" id="UP000025227">
    <property type="component" value="Unplaced"/>
</dbReference>
<evidence type="ECO:0000313" key="3">
    <source>
        <dbReference type="WBParaSite" id="HCON_00039530-00001"/>
    </source>
</evidence>
<dbReference type="PANTHER" id="PTHR19446">
    <property type="entry name" value="REVERSE TRANSCRIPTASES"/>
    <property type="match status" value="1"/>
</dbReference>
<evidence type="ECO:0000259" key="1">
    <source>
        <dbReference type="PROSITE" id="PS50878"/>
    </source>
</evidence>
<dbReference type="InterPro" id="IPR000477">
    <property type="entry name" value="RT_dom"/>
</dbReference>
<dbReference type="OMA" id="NENECEH"/>
<keyword evidence="2" id="KW-1185">Reference proteome</keyword>
<dbReference type="WBParaSite" id="HCON_00039530-00001">
    <property type="protein sequence ID" value="HCON_00039530-00001"/>
    <property type="gene ID" value="HCON_00039530"/>
</dbReference>
<dbReference type="PROSITE" id="PS50878">
    <property type="entry name" value="RT_POL"/>
    <property type="match status" value="1"/>
</dbReference>
<name>A0A7I4Y3A3_HAECO</name>
<sequence length="275" mass="31334">MGVFKLHRRALFQPTDHRRRYWLRVGNAGQTAKARHRATPDIGVVKSVKNSAGAILRMPSEATAGLINLWTENEVRRAMGKMKVGKATGPDGVPIDVWKALGEHGIKWPTRFLNTVIAKEESHMRGGGEQFGFMPERFTRDAIFIARQFMEKYREKRIPCYLAFLDLEKAFDRLPRQVLWRVLRNRKVPEHLISLMKDMYDGSTTTIRTPHGQTGAIDVTVGVHHRSALIPFLLLLTMDVITDELMEGALKTIFYADDIALIAESKEELQDKLQN</sequence>
<evidence type="ECO:0000313" key="2">
    <source>
        <dbReference type="Proteomes" id="UP000025227"/>
    </source>
</evidence>
<dbReference type="OrthoDB" id="5810672at2759"/>
<reference evidence="3" key="1">
    <citation type="submission" date="2020-12" db="UniProtKB">
        <authorList>
            <consortium name="WormBaseParasite"/>
        </authorList>
    </citation>
    <scope>IDENTIFICATION</scope>
    <source>
        <strain evidence="3">MHco3</strain>
    </source>
</reference>
<feature type="domain" description="Reverse transcriptase" evidence="1">
    <location>
        <begin position="1"/>
        <end position="275"/>
    </location>
</feature>
<organism evidence="2 3">
    <name type="scientific">Haemonchus contortus</name>
    <name type="common">Barber pole worm</name>
    <dbReference type="NCBI Taxonomy" id="6289"/>
    <lineage>
        <taxon>Eukaryota</taxon>
        <taxon>Metazoa</taxon>
        <taxon>Ecdysozoa</taxon>
        <taxon>Nematoda</taxon>
        <taxon>Chromadorea</taxon>
        <taxon>Rhabditida</taxon>
        <taxon>Rhabditina</taxon>
        <taxon>Rhabditomorpha</taxon>
        <taxon>Strongyloidea</taxon>
        <taxon>Trichostrongylidae</taxon>
        <taxon>Haemonchus</taxon>
    </lineage>
</organism>
<dbReference type="AlphaFoldDB" id="A0A7I4Y3A3"/>